<dbReference type="InterPro" id="IPR016024">
    <property type="entry name" value="ARM-type_fold"/>
</dbReference>
<dbReference type="EMBL" id="MEHJ01000001">
    <property type="protein sequence ID" value="OEJ28870.1"/>
    <property type="molecule type" value="Genomic_DNA"/>
</dbReference>
<dbReference type="RefSeq" id="WP_069774527.1">
    <property type="nucleotide sequence ID" value="NZ_MEHI01000001.1"/>
</dbReference>
<gene>
    <name evidence="1" type="ORF">AS594_35010</name>
</gene>
<dbReference type="Gene3D" id="1.25.10.10">
    <property type="entry name" value="Leucine-rich Repeat Variant"/>
    <property type="match status" value="3"/>
</dbReference>
<name>A0A1E5PH35_9ACTN</name>
<evidence type="ECO:0000313" key="2">
    <source>
        <dbReference type="Proteomes" id="UP000095759"/>
    </source>
</evidence>
<proteinExistence type="predicted"/>
<evidence type="ECO:0000313" key="1">
    <source>
        <dbReference type="EMBL" id="OEJ28870.1"/>
    </source>
</evidence>
<comment type="caution">
    <text evidence="1">The sequence shown here is derived from an EMBL/GenBank/DDBJ whole genome shotgun (WGS) entry which is preliminary data.</text>
</comment>
<dbReference type="AlphaFoldDB" id="A0A1E5PH35"/>
<dbReference type="OrthoDB" id="3666466at2"/>
<dbReference type="InterPro" id="IPR011989">
    <property type="entry name" value="ARM-like"/>
</dbReference>
<organism evidence="1 2">
    <name type="scientific">Streptomyces agglomeratus</name>
    <dbReference type="NCBI Taxonomy" id="285458"/>
    <lineage>
        <taxon>Bacteria</taxon>
        <taxon>Bacillati</taxon>
        <taxon>Actinomycetota</taxon>
        <taxon>Actinomycetes</taxon>
        <taxon>Kitasatosporales</taxon>
        <taxon>Streptomycetaceae</taxon>
        <taxon>Streptomyces</taxon>
    </lineage>
</organism>
<dbReference type="Proteomes" id="UP000095759">
    <property type="component" value="Unassembled WGS sequence"/>
</dbReference>
<sequence>MNHVLCGLAANVSLPSELVDRLIAVADAEIAADLAHRADLSHAQAVVLASRVEESAVSLAYAGLLTAADVDPATQPDVALALLAECAGRPEWARRLAKDPVVERREKLAACSGLPLDVVEMLATDSDVQVVAELALWTTPETATRLAAHPHAEVRRAVAANEATPPAVLAALLTGEGLPPAQRCLVCDREETPFVHDPQCSRLDCDLPSGTSCDGSHESTRHETQQMAIRNPATPAEAVVGFAGHPSLLLRWALAGRPNLPLEVCARLAVDSNPGVRADLAENPAIDDVLIRALATDRDHEVRRRLAHNPLVPLDVLTQLASVTRIGATLLPRIASASPDEVEKLAESPNPAARMLIAQRRDLPLAVRDALAADSDAKVVKSIAPHPGLSEGQLRTMLDRHGVRVLAKVATNPDATPALLEDLARREPSVQKAFREIARHRNASAPALLACLADAQARPIAASHAALPPPIIEKLLTDADWRVVEAAAANPSLPLAVMLDLIPRL</sequence>
<dbReference type="SUPFAM" id="SSF48371">
    <property type="entry name" value="ARM repeat"/>
    <property type="match status" value="1"/>
</dbReference>
<keyword evidence="2" id="KW-1185">Reference proteome</keyword>
<accession>A0A1E5PH35</accession>
<reference evidence="1 2" key="1">
    <citation type="submission" date="2016-08" db="EMBL/GenBank/DDBJ databases">
        <title>Complete genome sequence of Streptomyces agglomeratus strain 6-3-2, a novel anti-MRSA actinomycete isolated from Wuli of Tebit, China.</title>
        <authorList>
            <person name="Chen X."/>
        </authorList>
    </citation>
    <scope>NUCLEOTIDE SEQUENCE [LARGE SCALE GENOMIC DNA]</scope>
    <source>
        <strain evidence="1 2">6-3-2</strain>
    </source>
</reference>
<protein>
    <recommendedName>
        <fullName evidence="3">Leucine rich repeat variant</fullName>
    </recommendedName>
</protein>
<evidence type="ECO:0008006" key="3">
    <source>
        <dbReference type="Google" id="ProtNLM"/>
    </source>
</evidence>